<evidence type="ECO:0000256" key="8">
    <source>
        <dbReference type="ARBA" id="ARBA00023125"/>
    </source>
</evidence>
<keyword evidence="17" id="KW-0255">Endonuclease</keyword>
<keyword evidence="5 13" id="KW-0863">Zinc-finger</keyword>
<dbReference type="Pfam" id="PF01149">
    <property type="entry name" value="Fapy_DNA_glyco"/>
    <property type="match status" value="1"/>
</dbReference>
<dbReference type="EMBL" id="LT629799">
    <property type="protein sequence ID" value="SDV04228.1"/>
    <property type="molecule type" value="Genomic_DNA"/>
</dbReference>
<keyword evidence="3" id="KW-0479">Metal-binding</keyword>
<dbReference type="Pfam" id="PF06831">
    <property type="entry name" value="H2TH"/>
    <property type="match status" value="1"/>
</dbReference>
<dbReference type="GO" id="GO:0003684">
    <property type="term" value="F:damaged DNA binding"/>
    <property type="evidence" value="ECO:0007669"/>
    <property type="project" value="InterPro"/>
</dbReference>
<keyword evidence="12" id="KW-0326">Glycosidase</keyword>
<name>A0A1H2NG17_9ACTN</name>
<dbReference type="AlphaFoldDB" id="A0A1H2NG17"/>
<evidence type="ECO:0000313" key="18">
    <source>
        <dbReference type="Proteomes" id="UP000198825"/>
    </source>
</evidence>
<keyword evidence="8" id="KW-0238">DNA-binding</keyword>
<dbReference type="GO" id="GO:0000703">
    <property type="term" value="F:oxidized pyrimidine nucleobase lesion DNA N-glycosylase activity"/>
    <property type="evidence" value="ECO:0007669"/>
    <property type="project" value="TreeGrafter"/>
</dbReference>
<dbReference type="SUPFAM" id="SSF81624">
    <property type="entry name" value="N-terminal domain of MutM-like DNA repair proteins"/>
    <property type="match status" value="1"/>
</dbReference>
<evidence type="ECO:0000259" key="16">
    <source>
        <dbReference type="PROSITE" id="PS51068"/>
    </source>
</evidence>
<evidence type="ECO:0000256" key="11">
    <source>
        <dbReference type="ARBA" id="ARBA00023268"/>
    </source>
</evidence>
<dbReference type="PANTHER" id="PTHR42697">
    <property type="entry name" value="ENDONUCLEASE 8"/>
    <property type="match status" value="1"/>
</dbReference>
<dbReference type="InterPro" id="IPR000214">
    <property type="entry name" value="Znf_DNA_glyclase/AP_lyase"/>
</dbReference>
<evidence type="ECO:0000256" key="5">
    <source>
        <dbReference type="ARBA" id="ARBA00022771"/>
    </source>
</evidence>
<dbReference type="GO" id="GO:0008270">
    <property type="term" value="F:zinc ion binding"/>
    <property type="evidence" value="ECO:0007669"/>
    <property type="project" value="UniProtKB-KW"/>
</dbReference>
<dbReference type="Proteomes" id="UP000198825">
    <property type="component" value="Chromosome I"/>
</dbReference>
<evidence type="ECO:0000256" key="7">
    <source>
        <dbReference type="ARBA" id="ARBA00022833"/>
    </source>
</evidence>
<evidence type="ECO:0000256" key="1">
    <source>
        <dbReference type="ARBA" id="ARBA00009409"/>
    </source>
</evidence>
<dbReference type="Gene3D" id="3.20.190.10">
    <property type="entry name" value="MutM-like, N-terminal"/>
    <property type="match status" value="1"/>
</dbReference>
<evidence type="ECO:0000256" key="6">
    <source>
        <dbReference type="ARBA" id="ARBA00022801"/>
    </source>
</evidence>
<dbReference type="InterPro" id="IPR035937">
    <property type="entry name" value="FPG_N"/>
</dbReference>
<keyword evidence="17" id="KW-0540">Nuclease</keyword>
<dbReference type="PROSITE" id="PS51066">
    <property type="entry name" value="ZF_FPG_2"/>
    <property type="match status" value="1"/>
</dbReference>
<dbReference type="Gene3D" id="1.10.8.50">
    <property type="match status" value="1"/>
</dbReference>
<evidence type="ECO:0000313" key="17">
    <source>
        <dbReference type="EMBL" id="SDV04228.1"/>
    </source>
</evidence>
<evidence type="ECO:0000259" key="15">
    <source>
        <dbReference type="PROSITE" id="PS51066"/>
    </source>
</evidence>
<reference evidence="18" key="1">
    <citation type="submission" date="2016-10" db="EMBL/GenBank/DDBJ databases">
        <authorList>
            <person name="Varghese N."/>
            <person name="Submissions S."/>
        </authorList>
    </citation>
    <scope>NUCLEOTIDE SEQUENCE [LARGE SCALE GENOMIC DNA]</scope>
    <source>
        <strain evidence="18">DSM 21743</strain>
    </source>
</reference>
<evidence type="ECO:0000256" key="3">
    <source>
        <dbReference type="ARBA" id="ARBA00022723"/>
    </source>
</evidence>
<dbReference type="PANTHER" id="PTHR42697:SF1">
    <property type="entry name" value="ENDONUCLEASE 8"/>
    <property type="match status" value="1"/>
</dbReference>
<evidence type="ECO:0000256" key="4">
    <source>
        <dbReference type="ARBA" id="ARBA00022763"/>
    </source>
</evidence>
<dbReference type="SMART" id="SM00898">
    <property type="entry name" value="Fapy_DNA_glyco"/>
    <property type="match status" value="1"/>
</dbReference>
<evidence type="ECO:0000256" key="14">
    <source>
        <dbReference type="SAM" id="MobiDB-lite"/>
    </source>
</evidence>
<keyword evidence="6" id="KW-0378">Hydrolase</keyword>
<protein>
    <recommendedName>
        <fullName evidence="2">DNA-(apurinic or apyrimidinic site) lyase</fullName>
        <ecNumber evidence="2">4.2.99.18</ecNumber>
    </recommendedName>
</protein>
<dbReference type="GO" id="GO:0140078">
    <property type="term" value="F:class I DNA-(apurinic or apyrimidinic site) endonuclease activity"/>
    <property type="evidence" value="ECO:0007669"/>
    <property type="project" value="UniProtKB-EC"/>
</dbReference>
<keyword evidence="11" id="KW-0511">Multifunctional enzyme</keyword>
<dbReference type="STRING" id="546874.SAMN04488544_3937"/>
<keyword evidence="4" id="KW-0227">DNA damage</keyword>
<organism evidence="17 18">
    <name type="scientific">Microlunatus sagamiharensis</name>
    <dbReference type="NCBI Taxonomy" id="546874"/>
    <lineage>
        <taxon>Bacteria</taxon>
        <taxon>Bacillati</taxon>
        <taxon>Actinomycetota</taxon>
        <taxon>Actinomycetes</taxon>
        <taxon>Propionibacteriales</taxon>
        <taxon>Propionibacteriaceae</taxon>
        <taxon>Microlunatus</taxon>
    </lineage>
</organism>
<evidence type="ECO:0000256" key="9">
    <source>
        <dbReference type="ARBA" id="ARBA00023204"/>
    </source>
</evidence>
<keyword evidence="7" id="KW-0862">Zinc</keyword>
<dbReference type="InterPro" id="IPR012319">
    <property type="entry name" value="FPG_cat"/>
</dbReference>
<dbReference type="EC" id="4.2.99.18" evidence="2"/>
<dbReference type="PROSITE" id="PS51068">
    <property type="entry name" value="FPG_CAT"/>
    <property type="match status" value="1"/>
</dbReference>
<dbReference type="SMART" id="SM01232">
    <property type="entry name" value="H2TH"/>
    <property type="match status" value="1"/>
</dbReference>
<keyword evidence="9" id="KW-0234">DNA repair</keyword>
<keyword evidence="10" id="KW-0456">Lyase</keyword>
<evidence type="ECO:0000256" key="12">
    <source>
        <dbReference type="ARBA" id="ARBA00023295"/>
    </source>
</evidence>
<dbReference type="SUPFAM" id="SSF46946">
    <property type="entry name" value="S13-like H2TH domain"/>
    <property type="match status" value="1"/>
</dbReference>
<comment type="similarity">
    <text evidence="1">Belongs to the FPG family.</text>
</comment>
<feature type="domain" description="FPG-type" evidence="15">
    <location>
        <begin position="240"/>
        <end position="279"/>
    </location>
</feature>
<feature type="compositionally biased region" description="Basic residues" evidence="14">
    <location>
        <begin position="309"/>
        <end position="319"/>
    </location>
</feature>
<gene>
    <name evidence="17" type="ORF">SAMN04488544_3937</name>
</gene>
<accession>A0A1H2NG17</accession>
<evidence type="ECO:0000256" key="10">
    <source>
        <dbReference type="ARBA" id="ARBA00023239"/>
    </source>
</evidence>
<feature type="domain" description="Formamidopyrimidine-DNA glycosylase catalytic" evidence="16">
    <location>
        <begin position="14"/>
        <end position="109"/>
    </location>
</feature>
<dbReference type="GO" id="GO:0006284">
    <property type="term" value="P:base-excision repair"/>
    <property type="evidence" value="ECO:0007669"/>
    <property type="project" value="InterPro"/>
</dbReference>
<evidence type="ECO:0000256" key="2">
    <source>
        <dbReference type="ARBA" id="ARBA00012720"/>
    </source>
</evidence>
<dbReference type="SUPFAM" id="SSF57716">
    <property type="entry name" value="Glucocorticoid receptor-like (DNA-binding domain)"/>
    <property type="match status" value="1"/>
</dbReference>
<keyword evidence="18" id="KW-1185">Reference proteome</keyword>
<dbReference type="InterPro" id="IPR010979">
    <property type="entry name" value="Ribosomal_uS13-like_H2TH"/>
</dbReference>
<dbReference type="InterPro" id="IPR015886">
    <property type="entry name" value="H2TH_FPG"/>
</dbReference>
<proteinExistence type="inferred from homology"/>
<sequence>MLRLVRSGDTGDVPEGDSIYVLARKLRPALVGRQVARAELRVPALATLDLAGAAITEIVTHGKHQLTRLRSRENEALTLHTHLKMTGSWTVVGPGKRLPTRLMDAVRVLLELDSGSTAYGLDLPVVEVLPTSREADAIGHLGPDPLREDWDAPEAVRRLESAPGRPVAAALLDQRNLAGLGNLWVNELCFLRGTSPWTPVGELDVPALVALSRRCLRHSALVPGAYQVTTGDTRDGRSHWVAGRAGKACLRCGTVVQVVDEVPGDAERRRTWWCPTCQPGPGPDPDRSGPVVAAVAWDRPLTAGSTRPRSPRGRSRRGR</sequence>
<feature type="region of interest" description="Disordered" evidence="14">
    <location>
        <begin position="296"/>
        <end position="319"/>
    </location>
</feature>
<evidence type="ECO:0000256" key="13">
    <source>
        <dbReference type="PROSITE-ProRule" id="PRU00391"/>
    </source>
</evidence>